<evidence type="ECO:0000313" key="2">
    <source>
        <dbReference type="Proteomes" id="UP001150942"/>
    </source>
</evidence>
<accession>A0A9W9MAX5</accession>
<keyword evidence="2" id="KW-1185">Reference proteome</keyword>
<sequence length="181" mass="20589">MGFAVFSNTTPLNTLEMSKKNFDQMLAGLHQDQIRNADKKAKAVEEAHHKATQYLCTLYLTLVDNPFVGFYNPITKNQIPPKAARDAISKLDRINSRLMDRNIANDLYLGLGQIQWQRFVEIWKTTLFVLNNTRQSGEPEIEPLMLALSDMCKEYDYPSTWASLPPSGPAETHANNKIKTE</sequence>
<dbReference type="Proteomes" id="UP001150942">
    <property type="component" value="Unassembled WGS sequence"/>
</dbReference>
<gene>
    <name evidence="1" type="ORF">N7449_006224</name>
</gene>
<organism evidence="1 2">
    <name type="scientific">Penicillium cf. viridicatum</name>
    <dbReference type="NCBI Taxonomy" id="2972119"/>
    <lineage>
        <taxon>Eukaryota</taxon>
        <taxon>Fungi</taxon>
        <taxon>Dikarya</taxon>
        <taxon>Ascomycota</taxon>
        <taxon>Pezizomycotina</taxon>
        <taxon>Eurotiomycetes</taxon>
        <taxon>Eurotiomycetidae</taxon>
        <taxon>Eurotiales</taxon>
        <taxon>Aspergillaceae</taxon>
        <taxon>Penicillium</taxon>
    </lineage>
</organism>
<evidence type="ECO:0000313" key="1">
    <source>
        <dbReference type="EMBL" id="KAJ5195745.1"/>
    </source>
</evidence>
<name>A0A9W9MAX5_9EURO</name>
<comment type="caution">
    <text evidence="1">The sequence shown here is derived from an EMBL/GenBank/DDBJ whole genome shotgun (WGS) entry which is preliminary data.</text>
</comment>
<dbReference type="EMBL" id="JAPQKQ010000005">
    <property type="protein sequence ID" value="KAJ5195745.1"/>
    <property type="molecule type" value="Genomic_DNA"/>
</dbReference>
<reference evidence="1" key="1">
    <citation type="submission" date="2022-11" db="EMBL/GenBank/DDBJ databases">
        <authorList>
            <person name="Petersen C."/>
        </authorList>
    </citation>
    <scope>NUCLEOTIDE SEQUENCE</scope>
    <source>
        <strain evidence="1">IBT 20477</strain>
    </source>
</reference>
<protein>
    <submittedName>
        <fullName evidence="1">Uncharacterized protein</fullName>
    </submittedName>
</protein>
<reference evidence="1" key="2">
    <citation type="journal article" date="2023" name="IMA Fungus">
        <title>Comparative genomic study of the Penicillium genus elucidates a diverse pangenome and 15 lateral gene transfer events.</title>
        <authorList>
            <person name="Petersen C."/>
            <person name="Sorensen T."/>
            <person name="Nielsen M.R."/>
            <person name="Sondergaard T.E."/>
            <person name="Sorensen J.L."/>
            <person name="Fitzpatrick D.A."/>
            <person name="Frisvad J.C."/>
            <person name="Nielsen K.L."/>
        </authorList>
    </citation>
    <scope>NUCLEOTIDE SEQUENCE</scope>
    <source>
        <strain evidence="1">IBT 20477</strain>
    </source>
</reference>
<dbReference type="OrthoDB" id="4335359at2759"/>
<proteinExistence type="predicted"/>
<dbReference type="AlphaFoldDB" id="A0A9W9MAX5"/>